<evidence type="ECO:0000256" key="1">
    <source>
        <dbReference type="ARBA" id="ARBA00022536"/>
    </source>
</evidence>
<sequence length="802" mass="89946">MLQIRLRLYVLTGLVALSFWSAHIVRCEEKSVSASQSIDFNVPFNLEASKAMSKTSFVRKKRSTQTSCMSDVSLCRCRHKSTVICTKTNCLQRLPTTNMTTEQGARIRNIVVSRQADFRVIKPGDLKVLRNLRSARFFSNGIYAIAHSAFESTPDLERLDLHHNELSSFPRAISRLSKLRKLNLGGNKIVSIHPGSFDNNPLLEQLVLRRNRLETFPGSLPSTLLKLSIGQNMISSAGDIRYLERLKILRLDSNRFTEIRSNALPTSLRELTMCNNQLSSRRYLSVDNLKQLRRLRLAGNSNLQRITKHTFFRIASRLRELDLRQSHVVSIEGDAFSFFPRLETLELGGNELSEFQSDWFSYSKRLRGISLSGNPWNCDCDFLNQLNKFTEKIKKFIATKRKSRLIRKNELSDDFSQIQCEKLSVEFTVKKDWKSELNRNLSTINSSLCNKNKSTPSVSAEVVDGEEEPLKRCTDPRTATTCNNRGNCVNGLCVCMQRPGRKLDGRYCECDNTTCYRSSGKICNAHGTCNCGNCECNGGWQGRACECTLDTSECFDTSPEAIDSTQPCNGNGECECGVCSCFSEYRGQYCQVNLATTTTTTTRKPTTTTRKPTTTTRKPTTTTSTTRKPTTTTTTTRKPTTTATTTKKPTTTATTTRKPTTTATTTRKPTTTTTTTRKPTTTATTTRKPTTTATTTRKPTTTTTTTRKPTTTTRKLTTTTTTTGKPTTMTITTTTLSTTTTTTEASSIERACTKGGVECMLPFQYQGETHYKCIPYSVYSSYSWCYTDKDYTWDYCGECPST</sequence>
<dbReference type="InterPro" id="IPR057243">
    <property type="entry name" value="Integrin_I-EGF_CS"/>
</dbReference>
<keyword evidence="2" id="KW-0433">Leucine-rich repeat</keyword>
<evidence type="ECO:0000256" key="3">
    <source>
        <dbReference type="ARBA" id="ARBA00022729"/>
    </source>
</evidence>
<dbReference type="InterPro" id="IPR057073">
    <property type="entry name" value="EGF_integrin_2"/>
</dbReference>
<keyword evidence="4" id="KW-0677">Repeat</keyword>
<dbReference type="SUPFAM" id="SSF52058">
    <property type="entry name" value="L domain-like"/>
    <property type="match status" value="1"/>
</dbReference>
<dbReference type="Proteomes" id="UP001642483">
    <property type="component" value="Unassembled WGS sequence"/>
</dbReference>
<evidence type="ECO:0000256" key="7">
    <source>
        <dbReference type="SAM" id="MobiDB-lite"/>
    </source>
</evidence>
<dbReference type="PANTHER" id="PTHR24366:SF161">
    <property type="entry name" value="TIR DOMAIN-CONTAINING PROTEIN"/>
    <property type="match status" value="1"/>
</dbReference>
<dbReference type="Gene3D" id="3.80.10.10">
    <property type="entry name" value="Ribonuclease Inhibitor"/>
    <property type="match status" value="2"/>
</dbReference>
<dbReference type="Pfam" id="PF07974">
    <property type="entry name" value="EGF_2"/>
    <property type="match status" value="1"/>
</dbReference>
<dbReference type="PROSITE" id="PS52047">
    <property type="entry name" value="I_EGF_2"/>
    <property type="match status" value="1"/>
</dbReference>
<dbReference type="SUPFAM" id="SSF57196">
    <property type="entry name" value="EGF/Laminin"/>
    <property type="match status" value="1"/>
</dbReference>
<dbReference type="PANTHER" id="PTHR24366">
    <property type="entry name" value="IG(IMMUNOGLOBULIN) AND LRR(LEUCINE RICH REPEAT) DOMAINS"/>
    <property type="match status" value="1"/>
</dbReference>
<dbReference type="InterPro" id="IPR013806">
    <property type="entry name" value="Kringle-like"/>
</dbReference>
<feature type="disulfide bond" evidence="6">
    <location>
        <begin position="759"/>
        <end position="785"/>
    </location>
</feature>
<dbReference type="SUPFAM" id="SSF57440">
    <property type="entry name" value="Kringle-like"/>
    <property type="match status" value="1"/>
</dbReference>
<gene>
    <name evidence="10" type="ORF">CVLEPA_LOCUS8553</name>
</gene>
<dbReference type="PROSITE" id="PS51092">
    <property type="entry name" value="FN2_2"/>
    <property type="match status" value="1"/>
</dbReference>
<dbReference type="InterPro" id="IPR001611">
    <property type="entry name" value="Leu-rich_rpt"/>
</dbReference>
<evidence type="ECO:0000256" key="4">
    <source>
        <dbReference type="ARBA" id="ARBA00022737"/>
    </source>
</evidence>
<keyword evidence="3 8" id="KW-0732">Signal</keyword>
<evidence type="ECO:0000256" key="5">
    <source>
        <dbReference type="ARBA" id="ARBA00023157"/>
    </source>
</evidence>
<dbReference type="SMART" id="SM00059">
    <property type="entry name" value="FN2"/>
    <property type="match status" value="1"/>
</dbReference>
<dbReference type="InterPro" id="IPR003591">
    <property type="entry name" value="Leu-rich_rpt_typical-subtyp"/>
</dbReference>
<comment type="caution">
    <text evidence="10">The sequence shown here is derived from an EMBL/GenBank/DDBJ whole genome shotgun (WGS) entry which is preliminary data.</text>
</comment>
<evidence type="ECO:0000256" key="8">
    <source>
        <dbReference type="SAM" id="SignalP"/>
    </source>
</evidence>
<comment type="caution">
    <text evidence="6">Lacks conserved residue(s) required for the propagation of feature annotation.</text>
</comment>
<dbReference type="PROSITE" id="PS00243">
    <property type="entry name" value="I_EGF_1"/>
    <property type="match status" value="1"/>
</dbReference>
<feature type="domain" description="Fibronectin type-II" evidence="9">
    <location>
        <begin position="754"/>
        <end position="801"/>
    </location>
</feature>
<evidence type="ECO:0000313" key="11">
    <source>
        <dbReference type="Proteomes" id="UP001642483"/>
    </source>
</evidence>
<evidence type="ECO:0000256" key="2">
    <source>
        <dbReference type="ARBA" id="ARBA00022614"/>
    </source>
</evidence>
<dbReference type="PROSITE" id="PS51450">
    <property type="entry name" value="LRR"/>
    <property type="match status" value="2"/>
</dbReference>
<name>A0ABP0FGZ1_CLALP</name>
<keyword evidence="1" id="KW-0245">EGF-like domain</keyword>
<dbReference type="EMBL" id="CAWYQH010000057">
    <property type="protein sequence ID" value="CAK8678646.1"/>
    <property type="molecule type" value="Genomic_DNA"/>
</dbReference>
<evidence type="ECO:0000313" key="10">
    <source>
        <dbReference type="EMBL" id="CAK8678646.1"/>
    </source>
</evidence>
<feature type="chain" id="PRO_5045830207" description="Fibronectin type-II domain-containing protein" evidence="8">
    <location>
        <begin position="28"/>
        <end position="802"/>
    </location>
</feature>
<dbReference type="InterPro" id="IPR036943">
    <property type="entry name" value="FN_type2_sf"/>
</dbReference>
<dbReference type="Gene3D" id="2.10.25.10">
    <property type="entry name" value="Laminin"/>
    <property type="match status" value="3"/>
</dbReference>
<keyword evidence="5 6" id="KW-1015">Disulfide bond</keyword>
<accession>A0ABP0FGZ1</accession>
<dbReference type="Gene3D" id="2.10.10.10">
    <property type="entry name" value="Fibronectin, type II, collagen-binding"/>
    <property type="match status" value="1"/>
</dbReference>
<feature type="signal peptide" evidence="8">
    <location>
        <begin position="1"/>
        <end position="27"/>
    </location>
</feature>
<dbReference type="InterPro" id="IPR000562">
    <property type="entry name" value="FN_type2_dom"/>
</dbReference>
<evidence type="ECO:0000259" key="9">
    <source>
        <dbReference type="PROSITE" id="PS51092"/>
    </source>
</evidence>
<dbReference type="Pfam" id="PF13855">
    <property type="entry name" value="LRR_8"/>
    <property type="match status" value="2"/>
</dbReference>
<proteinExistence type="predicted"/>
<dbReference type="SMART" id="SM00369">
    <property type="entry name" value="LRR_TYP"/>
    <property type="match status" value="7"/>
</dbReference>
<protein>
    <recommendedName>
        <fullName evidence="9">Fibronectin type-II domain-containing protein</fullName>
    </recommendedName>
</protein>
<dbReference type="Pfam" id="PF23105">
    <property type="entry name" value="EGF_integrin"/>
    <property type="match status" value="1"/>
</dbReference>
<organism evidence="10 11">
    <name type="scientific">Clavelina lepadiformis</name>
    <name type="common">Light-bulb sea squirt</name>
    <name type="synonym">Ascidia lepadiformis</name>
    <dbReference type="NCBI Taxonomy" id="159417"/>
    <lineage>
        <taxon>Eukaryota</taxon>
        <taxon>Metazoa</taxon>
        <taxon>Chordata</taxon>
        <taxon>Tunicata</taxon>
        <taxon>Ascidiacea</taxon>
        <taxon>Aplousobranchia</taxon>
        <taxon>Clavelinidae</taxon>
        <taxon>Clavelina</taxon>
    </lineage>
</organism>
<dbReference type="Pfam" id="PF00040">
    <property type="entry name" value="fn2"/>
    <property type="match status" value="1"/>
</dbReference>
<keyword evidence="11" id="KW-1185">Reference proteome</keyword>
<dbReference type="InterPro" id="IPR013111">
    <property type="entry name" value="EGF_extracell"/>
</dbReference>
<reference evidence="10 11" key="1">
    <citation type="submission" date="2024-02" db="EMBL/GenBank/DDBJ databases">
        <authorList>
            <person name="Daric V."/>
            <person name="Darras S."/>
        </authorList>
    </citation>
    <scope>NUCLEOTIDE SEQUENCE [LARGE SCALE GENOMIC DNA]</scope>
</reference>
<dbReference type="InterPro" id="IPR032675">
    <property type="entry name" value="LRR_dom_sf"/>
</dbReference>
<feature type="region of interest" description="Disordered" evidence="7">
    <location>
        <begin position="601"/>
        <end position="724"/>
    </location>
</feature>
<evidence type="ECO:0000256" key="6">
    <source>
        <dbReference type="PROSITE-ProRule" id="PRU00479"/>
    </source>
</evidence>